<protein>
    <submittedName>
        <fullName evidence="3">MATE family efflux transporter</fullName>
    </submittedName>
</protein>
<feature type="transmembrane region" description="Helical" evidence="2">
    <location>
        <begin position="38"/>
        <end position="65"/>
    </location>
</feature>
<feature type="transmembrane region" description="Helical" evidence="2">
    <location>
        <begin position="181"/>
        <end position="207"/>
    </location>
</feature>
<dbReference type="NCBIfam" id="TIGR00797">
    <property type="entry name" value="matE"/>
    <property type="match status" value="1"/>
</dbReference>
<feature type="transmembrane region" description="Helical" evidence="2">
    <location>
        <begin position="309"/>
        <end position="331"/>
    </location>
</feature>
<gene>
    <name evidence="3" type="ORF">ACFOW3_06785</name>
</gene>
<feature type="transmembrane region" description="Helical" evidence="2">
    <location>
        <begin position="227"/>
        <end position="259"/>
    </location>
</feature>
<evidence type="ECO:0000313" key="4">
    <source>
        <dbReference type="Proteomes" id="UP001595693"/>
    </source>
</evidence>
<proteinExistence type="predicted"/>
<dbReference type="RefSeq" id="WP_055398207.1">
    <property type="nucleotide sequence ID" value="NZ_JAMXAX010000020.1"/>
</dbReference>
<feature type="transmembrane region" description="Helical" evidence="2">
    <location>
        <begin position="154"/>
        <end position="175"/>
    </location>
</feature>
<evidence type="ECO:0000256" key="1">
    <source>
        <dbReference type="ARBA" id="ARBA00022448"/>
    </source>
</evidence>
<dbReference type="InterPro" id="IPR050222">
    <property type="entry name" value="MATE_MdtK"/>
</dbReference>
<feature type="transmembrane region" description="Helical" evidence="2">
    <location>
        <begin position="418"/>
        <end position="438"/>
    </location>
</feature>
<accession>A0ABV8D7H8</accession>
<name>A0ABV8D7H8_9BURK</name>
<keyword evidence="2" id="KW-0472">Membrane</keyword>
<dbReference type="InterPro" id="IPR002528">
    <property type="entry name" value="MATE_fam"/>
</dbReference>
<feature type="transmembrane region" description="Helical" evidence="2">
    <location>
        <begin position="124"/>
        <end position="142"/>
    </location>
</feature>
<reference evidence="4" key="1">
    <citation type="journal article" date="2019" name="Int. J. Syst. Evol. Microbiol.">
        <title>The Global Catalogue of Microorganisms (GCM) 10K type strain sequencing project: providing services to taxonomists for standard genome sequencing and annotation.</title>
        <authorList>
            <consortium name="The Broad Institute Genomics Platform"/>
            <consortium name="The Broad Institute Genome Sequencing Center for Infectious Disease"/>
            <person name="Wu L."/>
            <person name="Ma J."/>
        </authorList>
    </citation>
    <scope>NUCLEOTIDE SEQUENCE [LARGE SCALE GENOMIC DNA]</scope>
    <source>
        <strain evidence="4">CCUG 2113</strain>
    </source>
</reference>
<dbReference type="EMBL" id="JBHSAJ010000016">
    <property type="protein sequence ID" value="MFC3934325.1"/>
    <property type="molecule type" value="Genomic_DNA"/>
</dbReference>
<organism evidence="3 4">
    <name type="scientific">Acidovorax facilis</name>
    <dbReference type="NCBI Taxonomy" id="12917"/>
    <lineage>
        <taxon>Bacteria</taxon>
        <taxon>Pseudomonadati</taxon>
        <taxon>Pseudomonadota</taxon>
        <taxon>Betaproteobacteria</taxon>
        <taxon>Burkholderiales</taxon>
        <taxon>Comamonadaceae</taxon>
        <taxon>Acidovorax</taxon>
    </lineage>
</organism>
<feature type="transmembrane region" description="Helical" evidence="2">
    <location>
        <begin position="86"/>
        <end position="104"/>
    </location>
</feature>
<dbReference type="PANTHER" id="PTHR43298:SF2">
    <property type="entry name" value="FMN_FAD EXPORTER YEEO-RELATED"/>
    <property type="match status" value="1"/>
</dbReference>
<keyword evidence="4" id="KW-1185">Reference proteome</keyword>
<comment type="caution">
    <text evidence="3">The sequence shown here is derived from an EMBL/GenBank/DDBJ whole genome shotgun (WGS) entry which is preliminary data.</text>
</comment>
<feature type="transmembrane region" description="Helical" evidence="2">
    <location>
        <begin position="383"/>
        <end position="406"/>
    </location>
</feature>
<sequence>MSELSTISRHAITVLAGQLAVMAFGVTDTIVAGRHGQASLAALSVGSAIFISVYVALIGVLQALLPVWAELRGARQTDSLGRSLRQSLYLCGAASLVGMAILLSPAPLLRWTEVPPALRTEVESYLAVLALALLPALLFRIYSTLNQALGRPKLVTWLQVGSLFIKLPLSIWFTFGGAGLPAQGVVGCAWATLVVNGSMLALAIWLLRTQDIYEPLRIWRRMEPPHWPTIAGFARLGIPAGLAVMVEVTSFTLMALFIARQGTTASAAHQIAANVAAVLYMVPLSLAIATSARVSYWLGAGDPARARKVVFIGFRLSALIGIALAAILLIAKNHIGGLYSTNTGVLALTGGVIVWVAAYHAADALQTLCVFVLRCYRITVAPLVVYCVLLWGAGLGGGYLLAYRGLGPWAAEPSPTPFWAASAVALWLTAALFLAMLWRAVRPAAKTRATGSQGR</sequence>
<keyword evidence="2" id="KW-0812">Transmembrane</keyword>
<dbReference type="Pfam" id="PF01554">
    <property type="entry name" value="MatE"/>
    <property type="match status" value="2"/>
</dbReference>
<evidence type="ECO:0000256" key="2">
    <source>
        <dbReference type="SAM" id="Phobius"/>
    </source>
</evidence>
<feature type="transmembrane region" description="Helical" evidence="2">
    <location>
        <begin position="343"/>
        <end position="362"/>
    </location>
</feature>
<evidence type="ECO:0000313" key="3">
    <source>
        <dbReference type="EMBL" id="MFC3934325.1"/>
    </source>
</evidence>
<feature type="transmembrane region" description="Helical" evidence="2">
    <location>
        <begin position="12"/>
        <end position="32"/>
    </location>
</feature>
<dbReference type="Proteomes" id="UP001595693">
    <property type="component" value="Unassembled WGS sequence"/>
</dbReference>
<feature type="transmembrane region" description="Helical" evidence="2">
    <location>
        <begin position="271"/>
        <end position="289"/>
    </location>
</feature>
<dbReference type="PANTHER" id="PTHR43298">
    <property type="entry name" value="MULTIDRUG RESISTANCE PROTEIN NORM-RELATED"/>
    <property type="match status" value="1"/>
</dbReference>
<keyword evidence="2" id="KW-1133">Transmembrane helix</keyword>
<keyword evidence="1" id="KW-0813">Transport</keyword>